<dbReference type="Proteomes" id="UP000025171">
    <property type="component" value="Unassembled WGS sequence"/>
</dbReference>
<sequence>MQGFLSIAFYLALAALLVVLGLGVANLARTDAKQASRSNQLMRLRIFVQAIAILILVVIGILAGAIKIGF</sequence>
<dbReference type="PATRIC" id="fig|1280950.3.peg.1822"/>
<dbReference type="Gene3D" id="6.10.140.1320">
    <property type="match status" value="1"/>
</dbReference>
<dbReference type="InterPro" id="IPR007667">
    <property type="entry name" value="Hypoxia_induced_domain"/>
</dbReference>
<accession>A0A059FNF8</accession>
<evidence type="ECO:0000259" key="5">
    <source>
        <dbReference type="PROSITE" id="PS51503"/>
    </source>
</evidence>
<gene>
    <name evidence="6" type="ORF">HJO_09094</name>
</gene>
<keyword evidence="3 4" id="KW-0472">Membrane</keyword>
<keyword evidence="2 4" id="KW-1133">Transmembrane helix</keyword>
<keyword evidence="7" id="KW-1185">Reference proteome</keyword>
<name>A0A059FNF8_9PROT</name>
<organism evidence="6 7">
    <name type="scientific">Hyphomonas johnsonii MHS-2</name>
    <dbReference type="NCBI Taxonomy" id="1280950"/>
    <lineage>
        <taxon>Bacteria</taxon>
        <taxon>Pseudomonadati</taxon>
        <taxon>Pseudomonadota</taxon>
        <taxon>Alphaproteobacteria</taxon>
        <taxon>Hyphomonadales</taxon>
        <taxon>Hyphomonadaceae</taxon>
        <taxon>Hyphomonas</taxon>
    </lineage>
</organism>
<proteinExistence type="predicted"/>
<dbReference type="eggNOG" id="ENOG5031BMH">
    <property type="taxonomic scope" value="Bacteria"/>
</dbReference>
<evidence type="ECO:0000256" key="3">
    <source>
        <dbReference type="ARBA" id="ARBA00023136"/>
    </source>
</evidence>
<reference evidence="6 7" key="1">
    <citation type="journal article" date="2014" name="Antonie Van Leeuwenhoek">
        <title>Hyphomonas beringensis sp. nov. and Hyphomonas chukchiensis sp. nov., isolated from surface seawater of the Bering Sea and Chukchi Sea.</title>
        <authorList>
            <person name="Li C."/>
            <person name="Lai Q."/>
            <person name="Li G."/>
            <person name="Dong C."/>
            <person name="Wang J."/>
            <person name="Liao Y."/>
            <person name="Shao Z."/>
        </authorList>
    </citation>
    <scope>NUCLEOTIDE SEQUENCE [LARGE SCALE GENOMIC DNA]</scope>
    <source>
        <strain evidence="6 7">MHS-2</strain>
    </source>
</reference>
<feature type="transmembrane region" description="Helical" evidence="4">
    <location>
        <begin position="46"/>
        <end position="66"/>
    </location>
</feature>
<evidence type="ECO:0000313" key="7">
    <source>
        <dbReference type="Proteomes" id="UP000025171"/>
    </source>
</evidence>
<dbReference type="STRING" id="1280950.HJO_09094"/>
<dbReference type="RefSeq" id="WP_035616381.1">
    <property type="nucleotide sequence ID" value="NZ_ARYK01000004.1"/>
</dbReference>
<dbReference type="Pfam" id="PF04588">
    <property type="entry name" value="HIG_1_N"/>
    <property type="match status" value="1"/>
</dbReference>
<dbReference type="AlphaFoldDB" id="A0A059FNF8"/>
<comment type="caution">
    <text evidence="6">The sequence shown here is derived from an EMBL/GenBank/DDBJ whole genome shotgun (WGS) entry which is preliminary data.</text>
</comment>
<evidence type="ECO:0000256" key="4">
    <source>
        <dbReference type="SAM" id="Phobius"/>
    </source>
</evidence>
<keyword evidence="1 4" id="KW-0812">Transmembrane</keyword>
<protein>
    <recommendedName>
        <fullName evidence="5">HIG1 domain-containing protein</fullName>
    </recommendedName>
</protein>
<evidence type="ECO:0000256" key="1">
    <source>
        <dbReference type="ARBA" id="ARBA00022692"/>
    </source>
</evidence>
<dbReference type="EMBL" id="ARYK01000004">
    <property type="protein sequence ID" value="KCZ92179.1"/>
    <property type="molecule type" value="Genomic_DNA"/>
</dbReference>
<evidence type="ECO:0000313" key="6">
    <source>
        <dbReference type="EMBL" id="KCZ92179.1"/>
    </source>
</evidence>
<dbReference type="PROSITE" id="PS51503">
    <property type="entry name" value="HIG1"/>
    <property type="match status" value="1"/>
</dbReference>
<evidence type="ECO:0000256" key="2">
    <source>
        <dbReference type="ARBA" id="ARBA00022989"/>
    </source>
</evidence>
<feature type="domain" description="HIG1" evidence="5">
    <location>
        <begin position="1"/>
        <end position="70"/>
    </location>
</feature>